<dbReference type="AlphaFoldDB" id="A0A4Y3VBB6"/>
<dbReference type="Gene3D" id="3.40.50.1820">
    <property type="entry name" value="alpha/beta hydrolase"/>
    <property type="match status" value="1"/>
</dbReference>
<evidence type="ECO:0000313" key="2">
    <source>
        <dbReference type="Proteomes" id="UP000317881"/>
    </source>
</evidence>
<proteinExistence type="predicted"/>
<name>A0A4Y3VBB6_9ACTN</name>
<dbReference type="EMBL" id="BJND01000008">
    <property type="protein sequence ID" value="GEC03663.1"/>
    <property type="molecule type" value="Genomic_DNA"/>
</dbReference>
<dbReference type="Pfam" id="PF02089">
    <property type="entry name" value="Palm_thioest"/>
    <property type="match status" value="1"/>
</dbReference>
<dbReference type="RefSeq" id="WP_229864890.1">
    <property type="nucleotide sequence ID" value="NZ_BJND01000008.1"/>
</dbReference>
<evidence type="ECO:0000313" key="1">
    <source>
        <dbReference type="EMBL" id="GEC03663.1"/>
    </source>
</evidence>
<gene>
    <name evidence="1" type="ORF">SSP24_13180</name>
</gene>
<dbReference type="Proteomes" id="UP000317881">
    <property type="component" value="Unassembled WGS sequence"/>
</dbReference>
<evidence type="ECO:0008006" key="3">
    <source>
        <dbReference type="Google" id="ProtNLM"/>
    </source>
</evidence>
<organism evidence="1 2">
    <name type="scientific">Streptomyces spinoverrucosus</name>
    <dbReference type="NCBI Taxonomy" id="284043"/>
    <lineage>
        <taxon>Bacteria</taxon>
        <taxon>Bacillati</taxon>
        <taxon>Actinomycetota</taxon>
        <taxon>Actinomycetes</taxon>
        <taxon>Kitasatosporales</taxon>
        <taxon>Streptomycetaceae</taxon>
        <taxon>Streptomyces</taxon>
    </lineage>
</organism>
<dbReference type="SUPFAM" id="SSF53474">
    <property type="entry name" value="alpha/beta-Hydrolases"/>
    <property type="match status" value="1"/>
</dbReference>
<comment type="caution">
    <text evidence="1">The sequence shown here is derived from an EMBL/GenBank/DDBJ whole genome shotgun (WGS) entry which is preliminary data.</text>
</comment>
<keyword evidence="2" id="KW-1185">Reference proteome</keyword>
<sequence length="261" mass="26913">MGVEASRAVVRLARLPLDIAAEGVGQLTGLLGRALHGRPAGPADPLPPDSGIPVLLVHGLADGASVVPPLERELRGDGVGPFIQVACNAFGPDIRTAARSLGDQVEPACAHGTGRAAIVIGYSLGGLIARYYVQRLGGDAYVPLVITLATPHGGTATALLAPAHPLLRQLRPGSELLTELAEPAPGCHTRFVAFYSDLDEAVIPAARGRIDHPDLKARNVLVPGVGHLTLPLHRPVIAEIRALLAAAQVTFAVCPPDSGSP</sequence>
<accession>A0A4Y3VBB6</accession>
<reference evidence="1 2" key="1">
    <citation type="submission" date="2019-06" db="EMBL/GenBank/DDBJ databases">
        <title>Whole genome shotgun sequence of Streptomyces spinoverrucosus NBRC 14228.</title>
        <authorList>
            <person name="Hosoyama A."/>
            <person name="Uohara A."/>
            <person name="Ohji S."/>
            <person name="Ichikawa N."/>
        </authorList>
    </citation>
    <scope>NUCLEOTIDE SEQUENCE [LARGE SCALE GENOMIC DNA]</scope>
    <source>
        <strain evidence="1 2">NBRC 14228</strain>
    </source>
</reference>
<dbReference type="InterPro" id="IPR029058">
    <property type="entry name" value="AB_hydrolase_fold"/>
</dbReference>
<protein>
    <recommendedName>
        <fullName evidence="3">Lipase</fullName>
    </recommendedName>
</protein>